<name>A0ABW8IHU5_9GAMM</name>
<protein>
    <recommendedName>
        <fullName evidence="3">YXWGXW repeat-containing protein</fullName>
    </recommendedName>
</protein>
<organism evidence="1 2">
    <name type="scientific">Dyella humi</name>
    <dbReference type="NCBI Taxonomy" id="1770547"/>
    <lineage>
        <taxon>Bacteria</taxon>
        <taxon>Pseudomonadati</taxon>
        <taxon>Pseudomonadota</taxon>
        <taxon>Gammaproteobacteria</taxon>
        <taxon>Lysobacterales</taxon>
        <taxon>Rhodanobacteraceae</taxon>
        <taxon>Dyella</taxon>
    </lineage>
</organism>
<dbReference type="RefSeq" id="WP_380009908.1">
    <property type="nucleotide sequence ID" value="NZ_JADIKI010000022.1"/>
</dbReference>
<accession>A0ABW8IHU5</accession>
<gene>
    <name evidence="1" type="ORF">ISP18_09260</name>
</gene>
<evidence type="ECO:0000313" key="2">
    <source>
        <dbReference type="Proteomes" id="UP001620409"/>
    </source>
</evidence>
<evidence type="ECO:0008006" key="3">
    <source>
        <dbReference type="Google" id="ProtNLM"/>
    </source>
</evidence>
<dbReference type="Proteomes" id="UP001620409">
    <property type="component" value="Unassembled WGS sequence"/>
</dbReference>
<reference evidence="1 2" key="1">
    <citation type="submission" date="2020-10" db="EMBL/GenBank/DDBJ databases">
        <title>Phylogeny of dyella-like bacteria.</title>
        <authorList>
            <person name="Fu J."/>
        </authorList>
    </citation>
    <scope>NUCLEOTIDE SEQUENCE [LARGE SCALE GENOMIC DNA]</scope>
    <source>
        <strain evidence="1 2">DHG40</strain>
    </source>
</reference>
<comment type="caution">
    <text evidence="1">The sequence shown here is derived from an EMBL/GenBank/DDBJ whole genome shotgun (WGS) entry which is preliminary data.</text>
</comment>
<keyword evidence="2" id="KW-1185">Reference proteome</keyword>
<evidence type="ECO:0000313" key="1">
    <source>
        <dbReference type="EMBL" id="MFK2854776.1"/>
    </source>
</evidence>
<sequence length="54" mass="6067">MRRYLSLCLISLAVLGGSLVQTGCVVVAPRPARVWVPGYWGPSHVWVGGYYRYR</sequence>
<proteinExistence type="predicted"/>
<dbReference type="EMBL" id="JADIKI010000022">
    <property type="protein sequence ID" value="MFK2854776.1"/>
    <property type="molecule type" value="Genomic_DNA"/>
</dbReference>